<evidence type="ECO:0000256" key="2">
    <source>
        <dbReference type="ARBA" id="ARBA00006375"/>
    </source>
</evidence>
<dbReference type="PROSITE" id="PS50920">
    <property type="entry name" value="SOLCAR"/>
    <property type="match status" value="1"/>
</dbReference>
<dbReference type="InterPro" id="IPR023395">
    <property type="entry name" value="MCP_dom_sf"/>
</dbReference>
<evidence type="ECO:0000256" key="4">
    <source>
        <dbReference type="ARBA" id="ARBA00023136"/>
    </source>
</evidence>
<dbReference type="Proteomes" id="UP000796761">
    <property type="component" value="Unassembled WGS sequence"/>
</dbReference>
<evidence type="ECO:0000313" key="8">
    <source>
        <dbReference type="EMBL" id="TRZ08163.1"/>
    </source>
</evidence>
<keyword evidence="4 5" id="KW-0472">Membrane</keyword>
<evidence type="ECO:0000256" key="6">
    <source>
        <dbReference type="RuleBase" id="RU000488"/>
    </source>
</evidence>
<keyword evidence="9" id="KW-1185">Reference proteome</keyword>
<evidence type="ECO:0000256" key="7">
    <source>
        <dbReference type="SAM" id="MobiDB-lite"/>
    </source>
</evidence>
<gene>
    <name evidence="8" type="ORF">HGM15179_018944</name>
</gene>
<reference evidence="8" key="1">
    <citation type="submission" date="2019-04" db="EMBL/GenBank/DDBJ databases">
        <title>Genome assembly of Zosterops borbonicus 15179.</title>
        <authorList>
            <person name="Leroy T."/>
            <person name="Anselmetti Y."/>
            <person name="Tilak M.-K."/>
            <person name="Nabholz B."/>
        </authorList>
    </citation>
    <scope>NUCLEOTIDE SEQUENCE</scope>
    <source>
        <strain evidence="8">HGM_15179</strain>
        <tissue evidence="8">Muscle</tissue>
    </source>
</reference>
<feature type="region of interest" description="Disordered" evidence="7">
    <location>
        <begin position="23"/>
        <end position="45"/>
    </location>
</feature>
<name>A0A8K1D9L9_9PASS</name>
<dbReference type="Pfam" id="PF00153">
    <property type="entry name" value="Mito_carr"/>
    <property type="match status" value="1"/>
</dbReference>
<evidence type="ECO:0000256" key="1">
    <source>
        <dbReference type="ARBA" id="ARBA00004141"/>
    </source>
</evidence>
<dbReference type="Gene3D" id="1.50.40.10">
    <property type="entry name" value="Mitochondrial carrier domain"/>
    <property type="match status" value="1"/>
</dbReference>
<sequence>MATLRQDGRVTALQRLGCAGLAGGRAESQPDGAQELLDGAGAGGTSSCPSGMTNVIEEGILNYRLVTLFMDELGHISHWRAIMAERLAGMVATIVTYLTDVIKTRLIMQNQLEPSYKGIYHTFYKIYHQEGLCILPWCFTSNIRTMQVSGAAYRLARSLIRIQEYSLVPFRFGGSEPQAGMWQLA</sequence>
<comment type="caution">
    <text evidence="8">The sequence shown here is derived from an EMBL/GenBank/DDBJ whole genome shotgun (WGS) entry which is preliminary data.</text>
</comment>
<comment type="subcellular location">
    <subcellularLocation>
        <location evidence="1">Membrane</location>
        <topology evidence="1">Multi-pass membrane protein</topology>
    </subcellularLocation>
</comment>
<dbReference type="SUPFAM" id="SSF103506">
    <property type="entry name" value="Mitochondrial carrier"/>
    <property type="match status" value="1"/>
</dbReference>
<protein>
    <submittedName>
        <fullName evidence="8">Uncharacterized protein</fullName>
    </submittedName>
</protein>
<feature type="repeat" description="Solcar" evidence="5">
    <location>
        <begin position="80"/>
        <end position="163"/>
    </location>
</feature>
<evidence type="ECO:0000256" key="3">
    <source>
        <dbReference type="ARBA" id="ARBA00022692"/>
    </source>
</evidence>
<keyword evidence="3 5" id="KW-0812">Transmembrane</keyword>
<dbReference type="EMBL" id="SWJQ01001461">
    <property type="protein sequence ID" value="TRZ08163.1"/>
    <property type="molecule type" value="Genomic_DNA"/>
</dbReference>
<comment type="similarity">
    <text evidence="2 6">Belongs to the mitochondrial carrier (TC 2.A.29) family.</text>
</comment>
<accession>A0A8K1D9L9</accession>
<evidence type="ECO:0000256" key="5">
    <source>
        <dbReference type="PROSITE-ProRule" id="PRU00282"/>
    </source>
</evidence>
<keyword evidence="6" id="KW-0813">Transport</keyword>
<organism evidence="8 9">
    <name type="scientific">Zosterops borbonicus</name>
    <dbReference type="NCBI Taxonomy" id="364589"/>
    <lineage>
        <taxon>Eukaryota</taxon>
        <taxon>Metazoa</taxon>
        <taxon>Chordata</taxon>
        <taxon>Craniata</taxon>
        <taxon>Vertebrata</taxon>
        <taxon>Euteleostomi</taxon>
        <taxon>Archelosauria</taxon>
        <taxon>Archosauria</taxon>
        <taxon>Dinosauria</taxon>
        <taxon>Saurischia</taxon>
        <taxon>Theropoda</taxon>
        <taxon>Coelurosauria</taxon>
        <taxon>Aves</taxon>
        <taxon>Neognathae</taxon>
        <taxon>Neoaves</taxon>
        <taxon>Telluraves</taxon>
        <taxon>Australaves</taxon>
        <taxon>Passeriformes</taxon>
        <taxon>Sylvioidea</taxon>
        <taxon>Zosteropidae</taxon>
        <taxon>Zosterops</taxon>
    </lineage>
</organism>
<dbReference type="OrthoDB" id="270584at2759"/>
<proteinExistence type="inferred from homology"/>
<evidence type="ECO:0000313" key="9">
    <source>
        <dbReference type="Proteomes" id="UP000796761"/>
    </source>
</evidence>
<dbReference type="InterPro" id="IPR018108">
    <property type="entry name" value="MCP_transmembrane"/>
</dbReference>
<dbReference type="AlphaFoldDB" id="A0A8K1D9L9"/>
<dbReference type="GO" id="GO:0016020">
    <property type="term" value="C:membrane"/>
    <property type="evidence" value="ECO:0007669"/>
    <property type="project" value="UniProtKB-SubCell"/>
</dbReference>